<dbReference type="PROSITE" id="PS51257">
    <property type="entry name" value="PROKAR_LIPOPROTEIN"/>
    <property type="match status" value="1"/>
</dbReference>
<dbReference type="InterPro" id="IPR029059">
    <property type="entry name" value="AB_hydrolase_5"/>
</dbReference>
<comment type="caution">
    <text evidence="3">The sequence shown here is derived from an EMBL/GenBank/DDBJ whole genome shotgun (WGS) entry which is preliminary data.</text>
</comment>
<dbReference type="InterPro" id="IPR029058">
    <property type="entry name" value="AB_hydrolase_fold"/>
</dbReference>
<feature type="domain" description="Alpha/beta hydrolase fold-5" evidence="2">
    <location>
        <begin position="111"/>
        <end position="274"/>
    </location>
</feature>
<protein>
    <submittedName>
        <fullName evidence="3">Alpha/beta hydrolase</fullName>
    </submittedName>
</protein>
<feature type="chain" id="PRO_5036851811" evidence="1">
    <location>
        <begin position="20"/>
        <end position="295"/>
    </location>
</feature>
<dbReference type="AlphaFoldDB" id="A0A937X711"/>
<proteinExistence type="predicted"/>
<dbReference type="Gene3D" id="3.40.50.1820">
    <property type="entry name" value="alpha/beta hydrolase"/>
    <property type="match status" value="1"/>
</dbReference>
<name>A0A937X711_9BACT</name>
<organism evidence="3 4">
    <name type="scientific">Candidatus Tanganyikabacteria bacterium</name>
    <dbReference type="NCBI Taxonomy" id="2961651"/>
    <lineage>
        <taxon>Bacteria</taxon>
        <taxon>Bacillati</taxon>
        <taxon>Candidatus Sericytochromatia</taxon>
        <taxon>Candidatus Tanganyikabacteria</taxon>
    </lineage>
</organism>
<dbReference type="EMBL" id="VGJX01000543">
    <property type="protein sequence ID" value="MBM3275354.1"/>
    <property type="molecule type" value="Genomic_DNA"/>
</dbReference>
<evidence type="ECO:0000259" key="2">
    <source>
        <dbReference type="Pfam" id="PF12695"/>
    </source>
</evidence>
<evidence type="ECO:0000313" key="3">
    <source>
        <dbReference type="EMBL" id="MBM3275354.1"/>
    </source>
</evidence>
<dbReference type="Proteomes" id="UP000703893">
    <property type="component" value="Unassembled WGS sequence"/>
</dbReference>
<evidence type="ECO:0000256" key="1">
    <source>
        <dbReference type="SAM" id="SignalP"/>
    </source>
</evidence>
<evidence type="ECO:0000313" key="4">
    <source>
        <dbReference type="Proteomes" id="UP000703893"/>
    </source>
</evidence>
<sequence>MRSSFLFRFLSLCGQVCLAALVAAAMIASGCGTARVTASQDVATRTPRSEAVPTTHGAGAGLNPGADGAVFRTVRPIPEALHALDPGSGVRASLSPWLEFAPIGRPPAAGLVLYPGARIDVRAYAPPARALAEAGYLVAVPAMPLGMAFLDIGAARKVMAAHPDIRAWAVGGHSLGGVAAARFAAGRPAPVAGLVLWASYPDSLTDLSRSKLVAASIFGTHDGRTRPETVAATAHLLPPATRLVELAGANHAQFGWYGDQEGDRLAVVSREEQTRQVVSATADLLSRLGSAVFAR</sequence>
<feature type="signal peptide" evidence="1">
    <location>
        <begin position="1"/>
        <end position="19"/>
    </location>
</feature>
<keyword evidence="1" id="KW-0732">Signal</keyword>
<dbReference type="GO" id="GO:0016787">
    <property type="term" value="F:hydrolase activity"/>
    <property type="evidence" value="ECO:0007669"/>
    <property type="project" value="UniProtKB-KW"/>
</dbReference>
<dbReference type="Pfam" id="PF12695">
    <property type="entry name" value="Abhydrolase_5"/>
    <property type="match status" value="1"/>
</dbReference>
<keyword evidence="3" id="KW-0378">Hydrolase</keyword>
<reference evidence="3 4" key="1">
    <citation type="submission" date="2019-03" db="EMBL/GenBank/DDBJ databases">
        <title>Lake Tanganyika Metagenome-Assembled Genomes (MAGs).</title>
        <authorList>
            <person name="Tran P."/>
        </authorList>
    </citation>
    <scope>NUCLEOTIDE SEQUENCE [LARGE SCALE GENOMIC DNA]</scope>
    <source>
        <strain evidence="3">K_DeepCast_65m_m2_236</strain>
    </source>
</reference>
<gene>
    <name evidence="3" type="ORF">FJZ00_09385</name>
</gene>
<accession>A0A937X711</accession>
<dbReference type="SUPFAM" id="SSF53474">
    <property type="entry name" value="alpha/beta-Hydrolases"/>
    <property type="match status" value="1"/>
</dbReference>